<dbReference type="InterPro" id="IPR010982">
    <property type="entry name" value="Lambda_DNA-bd_dom_sf"/>
</dbReference>
<dbReference type="Proteomes" id="UP000199153">
    <property type="component" value="Unassembled WGS sequence"/>
</dbReference>
<accession>A0A1I4XGG8</accession>
<dbReference type="GO" id="GO:0003677">
    <property type="term" value="F:DNA binding"/>
    <property type="evidence" value="ECO:0007669"/>
    <property type="project" value="InterPro"/>
</dbReference>
<protein>
    <submittedName>
        <fullName evidence="3">Bacteriophage CI repressor helix-turn-helix domain-containing protein</fullName>
    </submittedName>
</protein>
<evidence type="ECO:0000313" key="4">
    <source>
        <dbReference type="Proteomes" id="UP000199153"/>
    </source>
</evidence>
<feature type="coiled-coil region" evidence="1">
    <location>
        <begin position="83"/>
        <end position="124"/>
    </location>
</feature>
<dbReference type="STRING" id="287099.SAMN05660413_00032"/>
<reference evidence="3 4" key="1">
    <citation type="submission" date="2016-10" db="EMBL/GenBank/DDBJ databases">
        <authorList>
            <person name="de Groot N.N."/>
        </authorList>
    </citation>
    <scope>NUCLEOTIDE SEQUENCE [LARGE SCALE GENOMIC DNA]</scope>
    <source>
        <strain evidence="3 4">DSM 17794</strain>
    </source>
</reference>
<dbReference type="EMBL" id="FOVL01000001">
    <property type="protein sequence ID" value="SFN25011.1"/>
    <property type="molecule type" value="Genomic_DNA"/>
</dbReference>
<gene>
    <name evidence="3" type="ORF">SAMN05660413_00032</name>
</gene>
<dbReference type="InterPro" id="IPR010744">
    <property type="entry name" value="Phage_CI_N"/>
</dbReference>
<name>A0A1I4XGG8_9FLAO</name>
<sequence>MLDQIKDNYGFKKDAELAEFLEITRQTLSNWKSRNSFDAELLYSKCPELNPAWLLTGDGQMLQKDSTDSINKETDPEVLREKLVNLLKQLDALEKANNALEDANESLKETKSILQKRIAELEGK</sequence>
<proteinExistence type="predicted"/>
<dbReference type="Pfam" id="PF07022">
    <property type="entry name" value="Phage_CI_repr"/>
    <property type="match status" value="1"/>
</dbReference>
<organism evidence="3 4">
    <name type="scientific">Salegentibacter flavus</name>
    <dbReference type="NCBI Taxonomy" id="287099"/>
    <lineage>
        <taxon>Bacteria</taxon>
        <taxon>Pseudomonadati</taxon>
        <taxon>Bacteroidota</taxon>
        <taxon>Flavobacteriia</taxon>
        <taxon>Flavobacteriales</taxon>
        <taxon>Flavobacteriaceae</taxon>
        <taxon>Salegentibacter</taxon>
    </lineage>
</organism>
<keyword evidence="1" id="KW-0175">Coiled coil</keyword>
<dbReference type="GO" id="GO:0045892">
    <property type="term" value="P:negative regulation of DNA-templated transcription"/>
    <property type="evidence" value="ECO:0007669"/>
    <property type="project" value="InterPro"/>
</dbReference>
<keyword evidence="4" id="KW-1185">Reference proteome</keyword>
<evidence type="ECO:0000259" key="2">
    <source>
        <dbReference type="Pfam" id="PF07022"/>
    </source>
</evidence>
<dbReference type="Gene3D" id="1.10.260.40">
    <property type="entry name" value="lambda repressor-like DNA-binding domains"/>
    <property type="match status" value="1"/>
</dbReference>
<evidence type="ECO:0000313" key="3">
    <source>
        <dbReference type="EMBL" id="SFN25011.1"/>
    </source>
</evidence>
<dbReference type="AlphaFoldDB" id="A0A1I4XGG8"/>
<feature type="domain" description="Bacteriophage CI repressor N-terminal" evidence="2">
    <location>
        <begin position="2"/>
        <end position="61"/>
    </location>
</feature>
<evidence type="ECO:0000256" key="1">
    <source>
        <dbReference type="SAM" id="Coils"/>
    </source>
</evidence>